<sequence length="202" mass="23021">MENSEKITKETVQSDAEKSAEQTPRTVIPMDTSQYHKNLEMQSLLIKKMIRNVAGLNHTSPYVKIESNYEVDVVPKHLTVVEAREMMQRHMVAYHDASRLTNLNNENESKEKEKGKEKVFETVSSSDETDEVCSDSASTQTKTPIDPSQESIEKAEVVKELEVVTVEDLEKRLAESARFADDMEAKLRAIVRRNRKHIGLSE</sequence>
<dbReference type="Proteomes" id="UP000030641">
    <property type="component" value="Unassembled WGS sequence"/>
</dbReference>
<accession>A0A074YJJ6</accession>
<protein>
    <submittedName>
        <fullName evidence="2">Uncharacterized protein</fullName>
    </submittedName>
</protein>
<feature type="region of interest" description="Disordered" evidence="1">
    <location>
        <begin position="100"/>
        <end position="153"/>
    </location>
</feature>
<dbReference type="OrthoDB" id="10400483at2759"/>
<evidence type="ECO:0000256" key="1">
    <source>
        <dbReference type="SAM" id="MobiDB-lite"/>
    </source>
</evidence>
<feature type="compositionally biased region" description="Basic and acidic residues" evidence="1">
    <location>
        <begin position="107"/>
        <end position="120"/>
    </location>
</feature>
<dbReference type="RefSeq" id="XP_013342736.1">
    <property type="nucleotide sequence ID" value="XM_013487282.1"/>
</dbReference>
<dbReference type="EMBL" id="KL584762">
    <property type="protein sequence ID" value="KEQ94262.1"/>
    <property type="molecule type" value="Genomic_DNA"/>
</dbReference>
<dbReference type="InParanoid" id="A0A074YJJ6"/>
<evidence type="ECO:0000313" key="2">
    <source>
        <dbReference type="EMBL" id="KEQ94262.1"/>
    </source>
</evidence>
<reference evidence="2 3" key="1">
    <citation type="journal article" date="2014" name="BMC Genomics">
        <title>Genome sequencing of four Aureobasidium pullulans varieties: biotechnological potential, stress tolerance, and description of new species.</title>
        <authorList>
            <person name="Gostin Ar C."/>
            <person name="Ohm R.A."/>
            <person name="Kogej T."/>
            <person name="Sonjak S."/>
            <person name="Turk M."/>
            <person name="Zajc J."/>
            <person name="Zalar P."/>
            <person name="Grube M."/>
            <person name="Sun H."/>
            <person name="Han J."/>
            <person name="Sharma A."/>
            <person name="Chiniquy J."/>
            <person name="Ngan C.Y."/>
            <person name="Lipzen A."/>
            <person name="Barry K."/>
            <person name="Grigoriev I.V."/>
            <person name="Gunde-Cimerman N."/>
        </authorList>
    </citation>
    <scope>NUCLEOTIDE SEQUENCE [LARGE SCALE GENOMIC DNA]</scope>
    <source>
        <strain evidence="2 3">EXF-2481</strain>
    </source>
</reference>
<evidence type="ECO:0000313" key="3">
    <source>
        <dbReference type="Proteomes" id="UP000030641"/>
    </source>
</evidence>
<dbReference type="HOGENOM" id="CLU_1354368_0_0_1"/>
<dbReference type="AlphaFoldDB" id="A0A074YJJ6"/>
<keyword evidence="3" id="KW-1185">Reference proteome</keyword>
<gene>
    <name evidence="2" type="ORF">AUEXF2481DRAFT_5757</name>
</gene>
<organism evidence="2 3">
    <name type="scientific">Aureobasidium subglaciale (strain EXF-2481)</name>
    <name type="common">Aureobasidium pullulans var. subglaciale</name>
    <dbReference type="NCBI Taxonomy" id="1043005"/>
    <lineage>
        <taxon>Eukaryota</taxon>
        <taxon>Fungi</taxon>
        <taxon>Dikarya</taxon>
        <taxon>Ascomycota</taxon>
        <taxon>Pezizomycotina</taxon>
        <taxon>Dothideomycetes</taxon>
        <taxon>Dothideomycetidae</taxon>
        <taxon>Dothideales</taxon>
        <taxon>Saccotheciaceae</taxon>
        <taxon>Aureobasidium</taxon>
    </lineage>
</organism>
<name>A0A074YJJ6_AURSE</name>
<dbReference type="GeneID" id="25369172"/>
<feature type="compositionally biased region" description="Polar residues" evidence="1">
    <location>
        <begin position="135"/>
        <end position="150"/>
    </location>
</feature>
<proteinExistence type="predicted"/>
<feature type="region of interest" description="Disordered" evidence="1">
    <location>
        <begin position="1"/>
        <end position="24"/>
    </location>
</feature>